<keyword evidence="1" id="KW-1133">Transmembrane helix</keyword>
<feature type="transmembrane region" description="Helical" evidence="1">
    <location>
        <begin position="64"/>
        <end position="83"/>
    </location>
</feature>
<comment type="caution">
    <text evidence="2">The sequence shown here is derived from an EMBL/GenBank/DDBJ whole genome shotgun (WGS) entry which is preliminary data.</text>
</comment>
<evidence type="ECO:0000256" key="1">
    <source>
        <dbReference type="SAM" id="Phobius"/>
    </source>
</evidence>
<dbReference type="AlphaFoldDB" id="A0A645D0U8"/>
<proteinExistence type="predicted"/>
<sequence>MLKNVLKSNSFSFFLILIFNILLINKTIRFDSKSVLTIFIVFTFFLITGHTINIIRENKSVFKLRIITAIIIFIIMSVPTNIIPDKYNYTSGLIIATECLMAELIVYFFIGYKIK</sequence>
<organism evidence="2">
    <name type="scientific">bioreactor metagenome</name>
    <dbReference type="NCBI Taxonomy" id="1076179"/>
    <lineage>
        <taxon>unclassified sequences</taxon>
        <taxon>metagenomes</taxon>
        <taxon>ecological metagenomes</taxon>
    </lineage>
</organism>
<feature type="transmembrane region" description="Helical" evidence="1">
    <location>
        <begin position="12"/>
        <end position="28"/>
    </location>
</feature>
<reference evidence="2" key="1">
    <citation type="submission" date="2019-08" db="EMBL/GenBank/DDBJ databases">
        <authorList>
            <person name="Kucharzyk K."/>
            <person name="Murdoch R.W."/>
            <person name="Higgins S."/>
            <person name="Loffler F."/>
        </authorList>
    </citation>
    <scope>NUCLEOTIDE SEQUENCE</scope>
</reference>
<dbReference type="EMBL" id="VSSQ01031801">
    <property type="protein sequence ID" value="MPM82844.1"/>
    <property type="molecule type" value="Genomic_DNA"/>
</dbReference>
<feature type="transmembrane region" description="Helical" evidence="1">
    <location>
        <begin position="34"/>
        <end position="52"/>
    </location>
</feature>
<feature type="transmembrane region" description="Helical" evidence="1">
    <location>
        <begin position="89"/>
        <end position="110"/>
    </location>
</feature>
<evidence type="ECO:0000313" key="2">
    <source>
        <dbReference type="EMBL" id="MPM82844.1"/>
    </source>
</evidence>
<gene>
    <name evidence="2" type="ORF">SDC9_129906</name>
</gene>
<keyword evidence="1" id="KW-0812">Transmembrane</keyword>
<accession>A0A645D0U8</accession>
<keyword evidence="1" id="KW-0472">Membrane</keyword>
<protein>
    <submittedName>
        <fullName evidence="2">Uncharacterized protein</fullName>
    </submittedName>
</protein>
<name>A0A645D0U8_9ZZZZ</name>